<proteinExistence type="predicted"/>
<reference evidence="2 3" key="1">
    <citation type="journal article" name="Sci. Rep.">
        <title>Genome-scale phylogenetic analyses confirm Olpidium as the closest living zoosporic fungus to the non-flagellated, terrestrial fungi.</title>
        <authorList>
            <person name="Chang Y."/>
            <person name="Rochon D."/>
            <person name="Sekimoto S."/>
            <person name="Wang Y."/>
            <person name="Chovatia M."/>
            <person name="Sandor L."/>
            <person name="Salamov A."/>
            <person name="Grigoriev I.V."/>
            <person name="Stajich J.E."/>
            <person name="Spatafora J.W."/>
        </authorList>
    </citation>
    <scope>NUCLEOTIDE SEQUENCE [LARGE SCALE GENOMIC DNA]</scope>
    <source>
        <strain evidence="2">S191</strain>
    </source>
</reference>
<evidence type="ECO:0000256" key="1">
    <source>
        <dbReference type="SAM" id="MobiDB-lite"/>
    </source>
</evidence>
<dbReference type="PANTHER" id="PTHR35871">
    <property type="entry name" value="EXPRESSED PROTEIN"/>
    <property type="match status" value="1"/>
</dbReference>
<dbReference type="AlphaFoldDB" id="A0A8H8DH21"/>
<feature type="non-terminal residue" evidence="2">
    <location>
        <position position="396"/>
    </location>
</feature>
<feature type="compositionally biased region" description="Basic residues" evidence="1">
    <location>
        <begin position="1"/>
        <end position="10"/>
    </location>
</feature>
<dbReference type="EMBL" id="JAEFCI010008868">
    <property type="protein sequence ID" value="KAG5458180.1"/>
    <property type="molecule type" value="Genomic_DNA"/>
</dbReference>
<accession>A0A8H8DH21</accession>
<dbReference type="PANTHER" id="PTHR35871:SF1">
    <property type="entry name" value="CXC1-LIKE CYSTEINE CLUSTER ASSOCIATED WITH KDZ TRANSPOSASES DOMAIN-CONTAINING PROTEIN"/>
    <property type="match status" value="1"/>
</dbReference>
<keyword evidence="3" id="KW-1185">Reference proteome</keyword>
<name>A0A8H8DH21_9FUNG</name>
<gene>
    <name evidence="2" type="ORF">BJ554DRAFT_1646</name>
</gene>
<feature type="region of interest" description="Disordered" evidence="1">
    <location>
        <begin position="1"/>
        <end position="36"/>
    </location>
</feature>
<comment type="caution">
    <text evidence="2">The sequence shown here is derived from an EMBL/GenBank/DDBJ whole genome shotgun (WGS) entry which is preliminary data.</text>
</comment>
<evidence type="ECO:0000313" key="2">
    <source>
        <dbReference type="EMBL" id="KAG5458180.1"/>
    </source>
</evidence>
<dbReference type="OrthoDB" id="10044727at2759"/>
<sequence>MPRVKKHTAARHLNDAMARQSRADQHPEANEQTQEYNHAEETGIGDSYGEDSVVDQELLNQWLQGVTEPQLSTKLKAGKAGSHLRTVYTGTSRTSDWRKRKAEGEMVQHAKSYQRIDQRFQRATAAGGTVQEAGEDAVAQDEMEKFAAAEQKLRDGLAWIKNQKSELACVSGYQLRRLMVLQLYMTLILEGAKKSEASKRAAEARWVSSTDHACRCIRAWAKAYVKLGYLPEHAQGKHAKRESILDDEDIKGRCLQWLRTTKPQDRSAANLQRELQTNIFPDKLGLEATVSLATVAKFMNFWGFKKRTAGQQIYFDGHERLDVIGYRKEWAKKMLDDFLCECHGPLCLFEDEAKNLKLPQAARVIIQPGKNKDGWWKSADMVKQLEDKALPIFKAL</sequence>
<organism evidence="2 3">
    <name type="scientific">Olpidium bornovanus</name>
    <dbReference type="NCBI Taxonomy" id="278681"/>
    <lineage>
        <taxon>Eukaryota</taxon>
        <taxon>Fungi</taxon>
        <taxon>Fungi incertae sedis</taxon>
        <taxon>Olpidiomycota</taxon>
        <taxon>Olpidiomycotina</taxon>
        <taxon>Olpidiomycetes</taxon>
        <taxon>Olpidiales</taxon>
        <taxon>Olpidiaceae</taxon>
        <taxon>Olpidium</taxon>
    </lineage>
</organism>
<protein>
    <submittedName>
        <fullName evidence="2">Uncharacterized protein</fullName>
    </submittedName>
</protein>
<evidence type="ECO:0000313" key="3">
    <source>
        <dbReference type="Proteomes" id="UP000673691"/>
    </source>
</evidence>
<dbReference type="Proteomes" id="UP000673691">
    <property type="component" value="Unassembled WGS sequence"/>
</dbReference>